<feature type="chain" id="PRO_5032407342" evidence="1">
    <location>
        <begin position="23"/>
        <end position="37"/>
    </location>
</feature>
<evidence type="ECO:0000313" key="3">
    <source>
        <dbReference type="Proteomes" id="UP000663836"/>
    </source>
</evidence>
<dbReference type="AlphaFoldDB" id="A0A820G0T7"/>
<organism evidence="2 3">
    <name type="scientific">Rotaria sordida</name>
    <dbReference type="NCBI Taxonomy" id="392033"/>
    <lineage>
        <taxon>Eukaryota</taxon>
        <taxon>Metazoa</taxon>
        <taxon>Spiralia</taxon>
        <taxon>Gnathifera</taxon>
        <taxon>Rotifera</taxon>
        <taxon>Eurotatoria</taxon>
        <taxon>Bdelloidea</taxon>
        <taxon>Philodinida</taxon>
        <taxon>Philodinidae</taxon>
        <taxon>Rotaria</taxon>
    </lineage>
</organism>
<evidence type="ECO:0000256" key="1">
    <source>
        <dbReference type="SAM" id="SignalP"/>
    </source>
</evidence>
<evidence type="ECO:0000313" key="2">
    <source>
        <dbReference type="EMBL" id="CAF4272869.1"/>
    </source>
</evidence>
<comment type="caution">
    <text evidence="2">The sequence shown here is derived from an EMBL/GenBank/DDBJ whole genome shotgun (WGS) entry which is preliminary data.</text>
</comment>
<proteinExistence type="predicted"/>
<reference evidence="2" key="1">
    <citation type="submission" date="2021-02" db="EMBL/GenBank/DDBJ databases">
        <authorList>
            <person name="Nowell W R."/>
        </authorList>
    </citation>
    <scope>NUCLEOTIDE SEQUENCE</scope>
</reference>
<dbReference type="Proteomes" id="UP000663836">
    <property type="component" value="Unassembled WGS sequence"/>
</dbReference>
<gene>
    <name evidence="2" type="ORF">JBS370_LOCUS39494</name>
</gene>
<sequence>MQAMMTVTVLLLTLLWIGLTIGQIPNPNQYRFTLAID</sequence>
<protein>
    <submittedName>
        <fullName evidence="2">Uncharacterized protein</fullName>
    </submittedName>
</protein>
<accession>A0A820G0T7</accession>
<name>A0A820G0T7_9BILA</name>
<feature type="non-terminal residue" evidence="2">
    <location>
        <position position="37"/>
    </location>
</feature>
<keyword evidence="1" id="KW-0732">Signal</keyword>
<dbReference type="EMBL" id="CAJOBD010027749">
    <property type="protein sequence ID" value="CAF4272869.1"/>
    <property type="molecule type" value="Genomic_DNA"/>
</dbReference>
<feature type="signal peptide" evidence="1">
    <location>
        <begin position="1"/>
        <end position="22"/>
    </location>
</feature>